<dbReference type="InterPro" id="IPR025698">
    <property type="entry name" value="2TM_dom"/>
</dbReference>
<dbReference type="AlphaFoldDB" id="A0A0A1VSF0"/>
<name>A0A0A1VSF0_MICAE</name>
<evidence type="ECO:0000256" key="1">
    <source>
        <dbReference type="SAM" id="Coils"/>
    </source>
</evidence>
<organism evidence="4 5">
    <name type="scientific">Microcystis aeruginosa NIES-44</name>
    <dbReference type="NCBI Taxonomy" id="449439"/>
    <lineage>
        <taxon>Bacteria</taxon>
        <taxon>Bacillati</taxon>
        <taxon>Cyanobacteriota</taxon>
        <taxon>Cyanophyceae</taxon>
        <taxon>Oscillatoriophycideae</taxon>
        <taxon>Chroococcales</taxon>
        <taxon>Microcystaceae</taxon>
        <taxon>Microcystis</taxon>
    </lineage>
</organism>
<keyword evidence="2" id="KW-1133">Transmembrane helix</keyword>
<proteinExistence type="predicted"/>
<evidence type="ECO:0000259" key="3">
    <source>
        <dbReference type="Pfam" id="PF13239"/>
    </source>
</evidence>
<evidence type="ECO:0000256" key="2">
    <source>
        <dbReference type="SAM" id="Phobius"/>
    </source>
</evidence>
<dbReference type="RefSeq" id="WP_045358333.1">
    <property type="nucleotide sequence ID" value="NZ_BBPA01000021.1"/>
</dbReference>
<keyword evidence="2" id="KW-0812">Transmembrane</keyword>
<protein>
    <recommendedName>
        <fullName evidence="3">2TM domain-containing protein</fullName>
    </recommendedName>
</protein>
<keyword evidence="1" id="KW-0175">Coiled coil</keyword>
<comment type="caution">
    <text evidence="4">The sequence shown here is derived from an EMBL/GenBank/DDBJ whole genome shotgun (WGS) entry which is preliminary data.</text>
</comment>
<gene>
    <name evidence="4" type="ORF">N44_01062</name>
</gene>
<dbReference type="Proteomes" id="UP000030321">
    <property type="component" value="Unassembled WGS sequence"/>
</dbReference>
<dbReference type="EMBL" id="BBPA01000021">
    <property type="protein sequence ID" value="GAL92504.1"/>
    <property type="molecule type" value="Genomic_DNA"/>
</dbReference>
<evidence type="ECO:0000313" key="4">
    <source>
        <dbReference type="EMBL" id="GAL92504.1"/>
    </source>
</evidence>
<reference evidence="5" key="1">
    <citation type="journal article" date="2015" name="Genome">
        <title>Whole Genome Sequence of the Non-Microcystin-Producing Microcystis aeruginosa Strain NIES-44.</title>
        <authorList>
            <person name="Okano K."/>
            <person name="Miyata N."/>
            <person name="Ozaki Y."/>
        </authorList>
    </citation>
    <scope>NUCLEOTIDE SEQUENCE [LARGE SCALE GENOMIC DNA]</scope>
    <source>
        <strain evidence="5">NIES-44</strain>
    </source>
</reference>
<sequence>MPNPDFFPPQSYSQEDVQEILYLAISRQGDKGEITRQQLLEIADDLAIEVKDLEAAEKDWQESKMVSYKRQEFDRFRREELKNKTVRYLIINSFFIIINLISAGTISWAIYLLLLMGLPLSLSAWKNFQNQGIAYEEAFKRWKIKEEMKESFTNLWTQVKKFLQF</sequence>
<feature type="coiled-coil region" evidence="1">
    <location>
        <begin position="36"/>
        <end position="63"/>
    </location>
</feature>
<feature type="domain" description="2TM" evidence="3">
    <location>
        <begin position="69"/>
        <end position="148"/>
    </location>
</feature>
<evidence type="ECO:0000313" key="5">
    <source>
        <dbReference type="Proteomes" id="UP000030321"/>
    </source>
</evidence>
<feature type="transmembrane region" description="Helical" evidence="2">
    <location>
        <begin position="85"/>
        <end position="102"/>
    </location>
</feature>
<dbReference type="Pfam" id="PF13239">
    <property type="entry name" value="2TM"/>
    <property type="match status" value="1"/>
</dbReference>
<accession>A0A0A1VSF0</accession>
<keyword evidence="2" id="KW-0472">Membrane</keyword>